<dbReference type="SUPFAM" id="SSF52949">
    <property type="entry name" value="Macro domain-like"/>
    <property type="match status" value="1"/>
</dbReference>
<name>A0ABQ2JDD1_9ACTN</name>
<dbReference type="Gene3D" id="3.40.220.10">
    <property type="entry name" value="Leucine Aminopeptidase, subunit E, domain 1"/>
    <property type="match status" value="1"/>
</dbReference>
<gene>
    <name evidence="1" type="ORF">GCM10012285_26520</name>
</gene>
<keyword evidence="2" id="KW-1185">Reference proteome</keyword>
<accession>A0ABQ2JDD1</accession>
<dbReference type="Proteomes" id="UP000600080">
    <property type="component" value="Unassembled WGS sequence"/>
</dbReference>
<evidence type="ECO:0000313" key="1">
    <source>
        <dbReference type="EMBL" id="GGN44191.1"/>
    </source>
</evidence>
<sequence>MPEGVRGRLRACQALSGRCRTVQRLRSRPIVSGCPYCEVMAEKTGITYIRVADGARRLGASVHMPRIGCGLAGGVWSRVEPLISVRLARGGIPVTVYDR</sequence>
<evidence type="ECO:0000313" key="2">
    <source>
        <dbReference type="Proteomes" id="UP000600080"/>
    </source>
</evidence>
<comment type="caution">
    <text evidence="1">The sequence shown here is derived from an EMBL/GenBank/DDBJ whole genome shotgun (WGS) entry which is preliminary data.</text>
</comment>
<protein>
    <submittedName>
        <fullName evidence="1">Uncharacterized protein</fullName>
    </submittedName>
</protein>
<organism evidence="1 2">
    <name type="scientific">Streptomyces kronopolitis</name>
    <dbReference type="NCBI Taxonomy" id="1612435"/>
    <lineage>
        <taxon>Bacteria</taxon>
        <taxon>Bacillati</taxon>
        <taxon>Actinomycetota</taxon>
        <taxon>Actinomycetes</taxon>
        <taxon>Kitasatosporales</taxon>
        <taxon>Streptomycetaceae</taxon>
        <taxon>Streptomyces</taxon>
    </lineage>
</organism>
<dbReference type="EMBL" id="BMND01000009">
    <property type="protein sequence ID" value="GGN44191.1"/>
    <property type="molecule type" value="Genomic_DNA"/>
</dbReference>
<reference evidence="2" key="1">
    <citation type="journal article" date="2019" name="Int. J. Syst. Evol. Microbiol.">
        <title>The Global Catalogue of Microorganisms (GCM) 10K type strain sequencing project: providing services to taxonomists for standard genome sequencing and annotation.</title>
        <authorList>
            <consortium name="The Broad Institute Genomics Platform"/>
            <consortium name="The Broad Institute Genome Sequencing Center for Infectious Disease"/>
            <person name="Wu L."/>
            <person name="Ma J."/>
        </authorList>
    </citation>
    <scope>NUCLEOTIDE SEQUENCE [LARGE SCALE GENOMIC DNA]</scope>
    <source>
        <strain evidence="2">CGMCC 4.7323</strain>
    </source>
</reference>
<proteinExistence type="predicted"/>
<dbReference type="InterPro" id="IPR043472">
    <property type="entry name" value="Macro_dom-like"/>
</dbReference>